<dbReference type="OrthoDB" id="6475849at2759"/>
<dbReference type="InterPro" id="IPR000718">
    <property type="entry name" value="Peptidase_M13"/>
</dbReference>
<dbReference type="InterPro" id="IPR008753">
    <property type="entry name" value="Peptidase_M13_N"/>
</dbReference>
<proteinExistence type="predicted"/>
<evidence type="ECO:0000313" key="2">
    <source>
        <dbReference type="Proteomes" id="UP001152795"/>
    </source>
</evidence>
<dbReference type="PANTHER" id="PTHR11733:SF167">
    <property type="entry name" value="FI17812P1-RELATED"/>
    <property type="match status" value="1"/>
</dbReference>
<evidence type="ECO:0000313" key="1">
    <source>
        <dbReference type="EMBL" id="CAB3985405.1"/>
    </source>
</evidence>
<protein>
    <submittedName>
        <fullName evidence="1">Endothelin-converting enzyme 1-like</fullName>
    </submittedName>
</protein>
<dbReference type="AlphaFoldDB" id="A0A7D9HIL8"/>
<dbReference type="GO" id="GO:0004222">
    <property type="term" value="F:metalloendopeptidase activity"/>
    <property type="evidence" value="ECO:0007669"/>
    <property type="project" value="InterPro"/>
</dbReference>
<name>A0A7D9HIL8_PARCT</name>
<dbReference type="EMBL" id="CACRXK020000868">
    <property type="protein sequence ID" value="CAB3985405.1"/>
    <property type="molecule type" value="Genomic_DNA"/>
</dbReference>
<dbReference type="PANTHER" id="PTHR11733">
    <property type="entry name" value="ZINC METALLOPROTEASE FAMILY M13 NEPRILYSIN-RELATED"/>
    <property type="match status" value="1"/>
</dbReference>
<organism evidence="1 2">
    <name type="scientific">Paramuricea clavata</name>
    <name type="common">Red gorgonian</name>
    <name type="synonym">Violescent sea-whip</name>
    <dbReference type="NCBI Taxonomy" id="317549"/>
    <lineage>
        <taxon>Eukaryota</taxon>
        <taxon>Metazoa</taxon>
        <taxon>Cnidaria</taxon>
        <taxon>Anthozoa</taxon>
        <taxon>Octocorallia</taxon>
        <taxon>Malacalcyonacea</taxon>
        <taxon>Plexauridae</taxon>
        <taxon>Paramuricea</taxon>
    </lineage>
</organism>
<dbReference type="GO" id="GO:0005886">
    <property type="term" value="C:plasma membrane"/>
    <property type="evidence" value="ECO:0007669"/>
    <property type="project" value="TreeGrafter"/>
</dbReference>
<dbReference type="PROSITE" id="PS51885">
    <property type="entry name" value="NEPRILYSIN"/>
    <property type="match status" value="1"/>
</dbReference>
<reference evidence="1" key="1">
    <citation type="submission" date="2020-04" db="EMBL/GenBank/DDBJ databases">
        <authorList>
            <person name="Alioto T."/>
            <person name="Alioto T."/>
            <person name="Gomez Garrido J."/>
        </authorList>
    </citation>
    <scope>NUCLEOTIDE SEQUENCE</scope>
    <source>
        <strain evidence="1">A484AB</strain>
    </source>
</reference>
<gene>
    <name evidence="1" type="ORF">PACLA_8A081297</name>
</gene>
<feature type="non-terminal residue" evidence="1">
    <location>
        <position position="379"/>
    </location>
</feature>
<keyword evidence="2" id="KW-1185">Reference proteome</keyword>
<accession>A0A7D9HIL8</accession>
<dbReference type="SUPFAM" id="SSF55486">
    <property type="entry name" value="Metalloproteases ('zincins'), catalytic domain"/>
    <property type="match status" value="1"/>
</dbReference>
<dbReference type="GO" id="GO:0016485">
    <property type="term" value="P:protein processing"/>
    <property type="evidence" value="ECO:0007669"/>
    <property type="project" value="TreeGrafter"/>
</dbReference>
<dbReference type="InterPro" id="IPR042089">
    <property type="entry name" value="Peptidase_M13_dom_2"/>
</dbReference>
<sequence>MDHDKSGHGVDWHIQDSAVYKAFTYYKSCMNENYIKNDGVKPILDAIEKHGSWNITNKDWNGDSWKLEKILARALVDLNTPAFLSWGISRSLFDTSKKFVTIGGGISAYDRRLDRKRFRSRFPQDYLEDEDPDTYDDYKILMSTIFKLLGSNSNSTIDEEVNRIVDLEKEFKKVKGHSTGIDELKKNIKFMTVSELNKFTSYKFDWSLYFEEILSGTFETIPSYKTLMIIYPDNIKKIVDWLHDKPKSLLANEIMWNVIRGFVQTLPKEYREAEDKYIKSSSGITIPRWRICNLLTDGLFQYVTTLLYVNRHLSEDARNTAEEMFKEIKSQFIDGLEEQTWMDYATRAQARLKLQKMTDLIGFPTVIKKPGILDRVYDD</sequence>
<dbReference type="Proteomes" id="UP001152795">
    <property type="component" value="Unassembled WGS sequence"/>
</dbReference>
<comment type="caution">
    <text evidence="1">The sequence shown here is derived from an EMBL/GenBank/DDBJ whole genome shotgun (WGS) entry which is preliminary data.</text>
</comment>
<dbReference type="Gene3D" id="1.10.1380.10">
    <property type="entry name" value="Neutral endopeptidase , domain2"/>
    <property type="match status" value="1"/>
</dbReference>
<dbReference type="Pfam" id="PF05649">
    <property type="entry name" value="Peptidase_M13_N"/>
    <property type="match status" value="1"/>
</dbReference>